<keyword evidence="1" id="KW-0472">Membrane</keyword>
<sequence length="160" mass="18277">MSDGVVSNICAPALVYLSFSLIQIVIDIYKNQFTTAFFKFWTMLIFTTLLNILCERGLEVVSWMFVFIPIITMTILLVVLIYFLGFNPGQINKKFNVTQKKQPPAEPYNINEIIKHEIALQKKLDKENSAALPDADEIIDLSESFAVHKKNSLFTPSHFL</sequence>
<name>A0A6C0BXQ9_9ZZZZ</name>
<accession>A0A6C0BXQ9</accession>
<dbReference type="EMBL" id="MN739271">
    <property type="protein sequence ID" value="QHS96601.1"/>
    <property type="molecule type" value="Genomic_DNA"/>
</dbReference>
<reference evidence="2" key="1">
    <citation type="journal article" date="2020" name="Nature">
        <title>Giant virus diversity and host interactions through global metagenomics.</title>
        <authorList>
            <person name="Schulz F."/>
            <person name="Roux S."/>
            <person name="Paez-Espino D."/>
            <person name="Jungbluth S."/>
            <person name="Walsh D.A."/>
            <person name="Denef V.J."/>
            <person name="McMahon K.D."/>
            <person name="Konstantinidis K.T."/>
            <person name="Eloe-Fadrosh E.A."/>
            <person name="Kyrpides N.C."/>
            <person name="Woyke T."/>
        </authorList>
    </citation>
    <scope>NUCLEOTIDE SEQUENCE</scope>
    <source>
        <strain evidence="2">GVMAG-M-3300020166-18</strain>
    </source>
</reference>
<evidence type="ECO:0000313" key="2">
    <source>
        <dbReference type="EMBL" id="QHS96601.1"/>
    </source>
</evidence>
<evidence type="ECO:0000256" key="1">
    <source>
        <dbReference type="SAM" id="Phobius"/>
    </source>
</evidence>
<keyword evidence="1" id="KW-1133">Transmembrane helix</keyword>
<protein>
    <recommendedName>
        <fullName evidence="3">Transmembrane protein</fullName>
    </recommendedName>
</protein>
<organism evidence="2">
    <name type="scientific">viral metagenome</name>
    <dbReference type="NCBI Taxonomy" id="1070528"/>
    <lineage>
        <taxon>unclassified sequences</taxon>
        <taxon>metagenomes</taxon>
        <taxon>organismal metagenomes</taxon>
    </lineage>
</organism>
<dbReference type="AlphaFoldDB" id="A0A6C0BXQ9"/>
<feature type="transmembrane region" description="Helical" evidence="1">
    <location>
        <begin position="6"/>
        <end position="29"/>
    </location>
</feature>
<feature type="transmembrane region" description="Helical" evidence="1">
    <location>
        <begin position="36"/>
        <end position="54"/>
    </location>
</feature>
<feature type="transmembrane region" description="Helical" evidence="1">
    <location>
        <begin position="60"/>
        <end position="84"/>
    </location>
</feature>
<evidence type="ECO:0008006" key="3">
    <source>
        <dbReference type="Google" id="ProtNLM"/>
    </source>
</evidence>
<proteinExistence type="predicted"/>
<keyword evidence="1" id="KW-0812">Transmembrane</keyword>